<reference evidence="2" key="2">
    <citation type="journal article" date="2015" name="Data Brief">
        <title>Shoot transcriptome of the giant reed, Arundo donax.</title>
        <authorList>
            <person name="Barrero R.A."/>
            <person name="Guerrero F.D."/>
            <person name="Moolhuijzen P."/>
            <person name="Goolsby J.A."/>
            <person name="Tidwell J."/>
            <person name="Bellgard S.E."/>
            <person name="Bellgard M.I."/>
        </authorList>
    </citation>
    <scope>NUCLEOTIDE SEQUENCE</scope>
    <source>
        <tissue evidence="2">Shoot tissue taken approximately 20 cm above the soil surface</tissue>
    </source>
</reference>
<feature type="region of interest" description="Disordered" evidence="1">
    <location>
        <begin position="1"/>
        <end position="21"/>
    </location>
</feature>
<accession>A0A0A8ZFG0</accession>
<dbReference type="AlphaFoldDB" id="A0A0A8ZFG0"/>
<reference evidence="2" key="1">
    <citation type="submission" date="2014-09" db="EMBL/GenBank/DDBJ databases">
        <authorList>
            <person name="Magalhaes I.L.F."/>
            <person name="Oliveira U."/>
            <person name="Santos F.R."/>
            <person name="Vidigal T.H.D.A."/>
            <person name="Brescovit A.D."/>
            <person name="Santos A.J."/>
        </authorList>
    </citation>
    <scope>NUCLEOTIDE SEQUENCE</scope>
    <source>
        <tissue evidence="2">Shoot tissue taken approximately 20 cm above the soil surface</tissue>
    </source>
</reference>
<name>A0A0A8ZFG0_ARUDO</name>
<sequence length="21" mass="2188">MGAPVKVDPVDPGRQALVPQI</sequence>
<proteinExistence type="predicted"/>
<protein>
    <submittedName>
        <fullName evidence="2">Uncharacterized protein</fullName>
    </submittedName>
</protein>
<dbReference type="EMBL" id="GBRH01259801">
    <property type="protein sequence ID" value="JAD38094.1"/>
    <property type="molecule type" value="Transcribed_RNA"/>
</dbReference>
<evidence type="ECO:0000256" key="1">
    <source>
        <dbReference type="SAM" id="MobiDB-lite"/>
    </source>
</evidence>
<evidence type="ECO:0000313" key="2">
    <source>
        <dbReference type="EMBL" id="JAD38094.1"/>
    </source>
</evidence>
<organism evidence="2">
    <name type="scientific">Arundo donax</name>
    <name type="common">Giant reed</name>
    <name type="synonym">Donax arundinaceus</name>
    <dbReference type="NCBI Taxonomy" id="35708"/>
    <lineage>
        <taxon>Eukaryota</taxon>
        <taxon>Viridiplantae</taxon>
        <taxon>Streptophyta</taxon>
        <taxon>Embryophyta</taxon>
        <taxon>Tracheophyta</taxon>
        <taxon>Spermatophyta</taxon>
        <taxon>Magnoliopsida</taxon>
        <taxon>Liliopsida</taxon>
        <taxon>Poales</taxon>
        <taxon>Poaceae</taxon>
        <taxon>PACMAD clade</taxon>
        <taxon>Arundinoideae</taxon>
        <taxon>Arundineae</taxon>
        <taxon>Arundo</taxon>
    </lineage>
</organism>